<accession>A0A3E0G726</accession>
<gene>
    <name evidence="1" type="ORF">BCF44_13814</name>
</gene>
<keyword evidence="2" id="KW-1185">Reference proteome</keyword>
<dbReference type="OrthoDB" id="9921141at2"/>
<name>A0A3E0G726_9PSEU</name>
<comment type="caution">
    <text evidence="1">The sequence shown here is derived from an EMBL/GenBank/DDBJ whole genome shotgun (WGS) entry which is preliminary data.</text>
</comment>
<dbReference type="EMBL" id="QUNO01000038">
    <property type="protein sequence ID" value="REH18027.1"/>
    <property type="molecule type" value="Genomic_DNA"/>
</dbReference>
<dbReference type="AlphaFoldDB" id="A0A3E0G726"/>
<dbReference type="Proteomes" id="UP000256269">
    <property type="component" value="Unassembled WGS sequence"/>
</dbReference>
<protein>
    <submittedName>
        <fullName evidence="1">Uncharacterized protein</fullName>
    </submittedName>
</protein>
<reference evidence="1 2" key="1">
    <citation type="submission" date="2018-08" db="EMBL/GenBank/DDBJ databases">
        <title>Genomic Encyclopedia of Archaeal and Bacterial Type Strains, Phase II (KMG-II): from individual species to whole genera.</title>
        <authorList>
            <person name="Goeker M."/>
        </authorList>
    </citation>
    <scope>NUCLEOTIDE SEQUENCE [LARGE SCALE GENOMIC DNA]</scope>
    <source>
        <strain evidence="1 2">DSM 45791</strain>
    </source>
</reference>
<proteinExistence type="predicted"/>
<evidence type="ECO:0000313" key="1">
    <source>
        <dbReference type="EMBL" id="REH18027.1"/>
    </source>
</evidence>
<sequence>METDHTRRLVKLISLVAYTEGKTFGLRQPHGLSRPGLSAALPEHQTELAREMCRYYAGAVRHVLSDGREYRRDYEELADYTLPFVTNAGPDVEELLGDILVGSLSLLEATELRVVGRKWLDDVIDTCWAAKVAAAPESYGDE</sequence>
<dbReference type="RefSeq" id="WP_116182236.1">
    <property type="nucleotide sequence ID" value="NZ_CP144378.1"/>
</dbReference>
<organism evidence="1 2">
    <name type="scientific">Kutzneria buriramensis</name>
    <dbReference type="NCBI Taxonomy" id="1045776"/>
    <lineage>
        <taxon>Bacteria</taxon>
        <taxon>Bacillati</taxon>
        <taxon>Actinomycetota</taxon>
        <taxon>Actinomycetes</taxon>
        <taxon>Pseudonocardiales</taxon>
        <taxon>Pseudonocardiaceae</taxon>
        <taxon>Kutzneria</taxon>
    </lineage>
</organism>
<evidence type="ECO:0000313" key="2">
    <source>
        <dbReference type="Proteomes" id="UP000256269"/>
    </source>
</evidence>